<feature type="region of interest" description="Disordered" evidence="1">
    <location>
        <begin position="1"/>
        <end position="69"/>
    </location>
</feature>
<feature type="compositionally biased region" description="Basic and acidic residues" evidence="1">
    <location>
        <begin position="1"/>
        <end position="18"/>
    </location>
</feature>
<proteinExistence type="predicted"/>
<protein>
    <submittedName>
        <fullName evidence="2">Uncharacterized protein</fullName>
    </submittedName>
</protein>
<accession>A0A0V1BKR9</accession>
<name>A0A0V1BKR9_TRISP</name>
<reference evidence="2 3" key="1">
    <citation type="submission" date="2015-01" db="EMBL/GenBank/DDBJ databases">
        <title>Evolution of Trichinella species and genotypes.</title>
        <authorList>
            <person name="Korhonen P.K."/>
            <person name="Edoardo P."/>
            <person name="Giuseppe L.R."/>
            <person name="Gasser R.B."/>
        </authorList>
    </citation>
    <scope>NUCLEOTIDE SEQUENCE [LARGE SCALE GENOMIC DNA]</scope>
    <source>
        <strain evidence="2">ISS3</strain>
    </source>
</reference>
<keyword evidence="3" id="KW-1185">Reference proteome</keyword>
<sequence>MVRKEGKGRYGQEGKYQSDRTNPLQEETKLPCHQKHGILEVPEETDCNGITSVNKTSFLSRSQSRDREE</sequence>
<evidence type="ECO:0000256" key="1">
    <source>
        <dbReference type="SAM" id="MobiDB-lite"/>
    </source>
</evidence>
<dbReference type="AlphaFoldDB" id="A0A0V1BKR9"/>
<dbReference type="EMBL" id="JYDH01000032">
    <property type="protein sequence ID" value="KRY37565.1"/>
    <property type="molecule type" value="Genomic_DNA"/>
</dbReference>
<dbReference type="InParanoid" id="A0A0V1BKR9"/>
<evidence type="ECO:0000313" key="3">
    <source>
        <dbReference type="Proteomes" id="UP000054776"/>
    </source>
</evidence>
<feature type="compositionally biased region" description="Polar residues" evidence="1">
    <location>
        <begin position="48"/>
        <end position="62"/>
    </location>
</feature>
<gene>
    <name evidence="2" type="ORF">T01_14431</name>
</gene>
<comment type="caution">
    <text evidence="2">The sequence shown here is derived from an EMBL/GenBank/DDBJ whole genome shotgun (WGS) entry which is preliminary data.</text>
</comment>
<dbReference type="Proteomes" id="UP000054776">
    <property type="component" value="Unassembled WGS sequence"/>
</dbReference>
<evidence type="ECO:0000313" key="2">
    <source>
        <dbReference type="EMBL" id="KRY37565.1"/>
    </source>
</evidence>
<organism evidence="2 3">
    <name type="scientific">Trichinella spiralis</name>
    <name type="common">Trichina worm</name>
    <dbReference type="NCBI Taxonomy" id="6334"/>
    <lineage>
        <taxon>Eukaryota</taxon>
        <taxon>Metazoa</taxon>
        <taxon>Ecdysozoa</taxon>
        <taxon>Nematoda</taxon>
        <taxon>Enoplea</taxon>
        <taxon>Dorylaimia</taxon>
        <taxon>Trichinellida</taxon>
        <taxon>Trichinellidae</taxon>
        <taxon>Trichinella</taxon>
    </lineage>
</organism>